<feature type="region of interest" description="Disordered" evidence="1">
    <location>
        <begin position="48"/>
        <end position="81"/>
    </location>
</feature>
<feature type="compositionally biased region" description="Low complexity" evidence="1">
    <location>
        <begin position="63"/>
        <end position="78"/>
    </location>
</feature>
<dbReference type="OrthoDB" id="10369793at2759"/>
<organism evidence="2 3">
    <name type="scientific">Rhodotorula mucilaginosa</name>
    <name type="common">Yeast</name>
    <name type="synonym">Rhodotorula rubra</name>
    <dbReference type="NCBI Taxonomy" id="5537"/>
    <lineage>
        <taxon>Eukaryota</taxon>
        <taxon>Fungi</taxon>
        <taxon>Dikarya</taxon>
        <taxon>Basidiomycota</taxon>
        <taxon>Pucciniomycotina</taxon>
        <taxon>Microbotryomycetes</taxon>
        <taxon>Sporidiobolales</taxon>
        <taxon>Sporidiobolaceae</taxon>
        <taxon>Rhodotorula</taxon>
    </lineage>
</organism>
<protein>
    <submittedName>
        <fullName evidence="2">Uncharacterized protein</fullName>
    </submittedName>
</protein>
<evidence type="ECO:0000256" key="1">
    <source>
        <dbReference type="SAM" id="MobiDB-lite"/>
    </source>
</evidence>
<gene>
    <name evidence="2" type="ORF">C6P46_001525</name>
</gene>
<sequence length="159" mass="16919">MLRFQSVVRAVPRQSSSSILPPHLSLRIAPIRSSNAALSTSARLYSSGEGVGETKPVGGENPVSARASGVKKAAKSVADGVEGIAQKATGVSFLRLLRRPSDLFDACHKVLSSRGQDEQSTFGRQEKHPGPDTRNVHEQEQDLGKKEGLAHKGKQQGAV</sequence>
<keyword evidence="3" id="KW-1185">Reference proteome</keyword>
<evidence type="ECO:0000313" key="2">
    <source>
        <dbReference type="EMBL" id="KAG0654737.1"/>
    </source>
</evidence>
<dbReference type="Proteomes" id="UP000777482">
    <property type="component" value="Unassembled WGS sequence"/>
</dbReference>
<accession>A0A9P7B2D7</accession>
<evidence type="ECO:0000313" key="3">
    <source>
        <dbReference type="Proteomes" id="UP000777482"/>
    </source>
</evidence>
<feature type="region of interest" description="Disordered" evidence="1">
    <location>
        <begin position="114"/>
        <end position="159"/>
    </location>
</feature>
<reference evidence="2 3" key="1">
    <citation type="submission" date="2020-11" db="EMBL/GenBank/DDBJ databases">
        <title>Kefir isolates.</title>
        <authorList>
            <person name="Marcisauskas S."/>
            <person name="Kim Y."/>
            <person name="Blasche S."/>
        </authorList>
    </citation>
    <scope>NUCLEOTIDE SEQUENCE [LARGE SCALE GENOMIC DNA]</scope>
    <source>
        <strain evidence="2 3">KR</strain>
    </source>
</reference>
<feature type="compositionally biased region" description="Basic and acidic residues" evidence="1">
    <location>
        <begin position="124"/>
        <end position="150"/>
    </location>
</feature>
<comment type="caution">
    <text evidence="2">The sequence shown here is derived from an EMBL/GenBank/DDBJ whole genome shotgun (WGS) entry which is preliminary data.</text>
</comment>
<name>A0A9P7B2D7_RHOMI</name>
<dbReference type="EMBL" id="PUHQ01000140">
    <property type="protein sequence ID" value="KAG0654737.1"/>
    <property type="molecule type" value="Genomic_DNA"/>
</dbReference>
<proteinExistence type="predicted"/>
<dbReference type="AlphaFoldDB" id="A0A9P7B2D7"/>